<dbReference type="EMBL" id="CU459003">
    <property type="protein sequence ID" value="CAM77378.1"/>
    <property type="molecule type" value="Genomic_DNA"/>
</dbReference>
<feature type="region of interest" description="Disordered" evidence="1">
    <location>
        <begin position="31"/>
        <end position="63"/>
    </location>
</feature>
<name>A4U3C1_9PROT</name>
<feature type="compositionally biased region" description="Basic and acidic residues" evidence="1">
    <location>
        <begin position="38"/>
        <end position="48"/>
    </location>
</feature>
<organism evidence="2">
    <name type="scientific">Magnetospirillum gryphiswaldense</name>
    <dbReference type="NCBI Taxonomy" id="55518"/>
    <lineage>
        <taxon>Bacteria</taxon>
        <taxon>Pseudomonadati</taxon>
        <taxon>Pseudomonadota</taxon>
        <taxon>Alphaproteobacteria</taxon>
        <taxon>Rhodospirillales</taxon>
        <taxon>Rhodospirillaceae</taxon>
        <taxon>Magnetospirillum</taxon>
    </lineage>
</organism>
<dbReference type="AlphaFoldDB" id="A4U3C1"/>
<protein>
    <submittedName>
        <fullName evidence="2">Uncharacterized protein</fullName>
    </submittedName>
</protein>
<accession>A4U3C1</accession>
<gene>
    <name evidence="2" type="ORF">MGR_1047</name>
</gene>
<proteinExistence type="predicted"/>
<sequence>MAAVEGGNPQEPGSPDEFDLITEVGTAESASYPGILRLPDDAAHDGGPRRGNNCAAPRLHLPQ</sequence>
<evidence type="ECO:0000313" key="2">
    <source>
        <dbReference type="EMBL" id="CAM77378.1"/>
    </source>
</evidence>
<evidence type="ECO:0000256" key="1">
    <source>
        <dbReference type="SAM" id="MobiDB-lite"/>
    </source>
</evidence>
<reference evidence="2" key="1">
    <citation type="journal article" date="2007" name="J. Bacteriol.">
        <title>Comparative genome analysis of four magnetotactic bacteria reveals a complex set of group-specific genes implicated in magnetosome biomineralization and function.</title>
        <authorList>
            <person name="Richter M."/>
            <person name="Kube M."/>
            <person name="Bazylinski D.A."/>
            <person name="Lombardot T."/>
            <person name="Gloeckner F.O."/>
            <person name="Reinhardt R."/>
            <person name="Schueler D."/>
        </authorList>
    </citation>
    <scope>NUCLEOTIDE SEQUENCE</scope>
    <source>
        <strain evidence="2">MSR-1</strain>
    </source>
</reference>